<dbReference type="Proteomes" id="UP001431784">
    <property type="component" value="Unassembled WGS sequence"/>
</dbReference>
<sequence>MRHDWLVAQLDAMKLYALENDLPTLAQNLQNAKLVALTEIASVDAVPAPAQPVAVQCDTPGN</sequence>
<name>A0ABT5T8W0_9RHOB</name>
<organism evidence="1 2">
    <name type="scientific">Roseinatronobacter alkalisoli</name>
    <dbReference type="NCBI Taxonomy" id="3028235"/>
    <lineage>
        <taxon>Bacteria</taxon>
        <taxon>Pseudomonadati</taxon>
        <taxon>Pseudomonadota</taxon>
        <taxon>Alphaproteobacteria</taxon>
        <taxon>Rhodobacterales</taxon>
        <taxon>Paracoccaceae</taxon>
        <taxon>Roseinatronobacter</taxon>
    </lineage>
</organism>
<evidence type="ECO:0000313" key="1">
    <source>
        <dbReference type="EMBL" id="MDD7970368.1"/>
    </source>
</evidence>
<evidence type="ECO:0000313" key="2">
    <source>
        <dbReference type="Proteomes" id="UP001431784"/>
    </source>
</evidence>
<keyword evidence="2" id="KW-1185">Reference proteome</keyword>
<proteinExistence type="predicted"/>
<accession>A0ABT5T8W0</accession>
<dbReference type="EMBL" id="JAQZSM010000003">
    <property type="protein sequence ID" value="MDD7970368.1"/>
    <property type="molecule type" value="Genomic_DNA"/>
</dbReference>
<gene>
    <name evidence="1" type="ORF">PUT78_04585</name>
</gene>
<dbReference type="RefSeq" id="WP_274350989.1">
    <property type="nucleotide sequence ID" value="NZ_JAQZSM010000003.1"/>
</dbReference>
<reference evidence="1" key="1">
    <citation type="submission" date="2023-02" db="EMBL/GenBank/DDBJ databases">
        <title>Description of Roseinatronobacter alkalisoli sp. nov., an alkaliphilic bacerium isolated from soda soil.</title>
        <authorList>
            <person name="Wei W."/>
        </authorList>
    </citation>
    <scope>NUCLEOTIDE SEQUENCE</scope>
    <source>
        <strain evidence="1">HJB301</strain>
    </source>
</reference>
<comment type="caution">
    <text evidence="1">The sequence shown here is derived from an EMBL/GenBank/DDBJ whole genome shotgun (WGS) entry which is preliminary data.</text>
</comment>
<protein>
    <submittedName>
        <fullName evidence="1">Uncharacterized protein</fullName>
    </submittedName>
</protein>